<evidence type="ECO:0000256" key="5">
    <source>
        <dbReference type="SAM" id="MobiDB-lite"/>
    </source>
</evidence>
<reference evidence="7 8" key="1">
    <citation type="submission" date="2013-03" db="EMBL/GenBank/DDBJ databases">
        <title>The Genome Sequence of Exophiala aquamarina CBS 119918.</title>
        <authorList>
            <consortium name="The Broad Institute Genomics Platform"/>
            <person name="Cuomo C."/>
            <person name="de Hoog S."/>
            <person name="Gorbushina A."/>
            <person name="Walker B."/>
            <person name="Young S.K."/>
            <person name="Zeng Q."/>
            <person name="Gargeya S."/>
            <person name="Fitzgerald M."/>
            <person name="Haas B."/>
            <person name="Abouelleil A."/>
            <person name="Allen A.W."/>
            <person name="Alvarado L."/>
            <person name="Arachchi H.M."/>
            <person name="Berlin A.M."/>
            <person name="Chapman S.B."/>
            <person name="Gainer-Dewar J."/>
            <person name="Goldberg J."/>
            <person name="Griggs A."/>
            <person name="Gujja S."/>
            <person name="Hansen M."/>
            <person name="Howarth C."/>
            <person name="Imamovic A."/>
            <person name="Ireland A."/>
            <person name="Larimer J."/>
            <person name="McCowan C."/>
            <person name="Murphy C."/>
            <person name="Pearson M."/>
            <person name="Poon T.W."/>
            <person name="Priest M."/>
            <person name="Roberts A."/>
            <person name="Saif S."/>
            <person name="Shea T."/>
            <person name="Sisk P."/>
            <person name="Sykes S."/>
            <person name="Wortman J."/>
            <person name="Nusbaum C."/>
            <person name="Birren B."/>
        </authorList>
    </citation>
    <scope>NUCLEOTIDE SEQUENCE [LARGE SCALE GENOMIC DNA]</scope>
    <source>
        <strain evidence="7 8">CBS 119918</strain>
    </source>
</reference>
<dbReference type="VEuPathDB" id="FungiDB:A1O9_11774"/>
<keyword evidence="3 4" id="KW-0539">Nucleus</keyword>
<evidence type="ECO:0000256" key="3">
    <source>
        <dbReference type="ARBA" id="ARBA00023242"/>
    </source>
</evidence>
<keyword evidence="1 4" id="KW-0238">DNA-binding</keyword>
<evidence type="ECO:0000259" key="6">
    <source>
        <dbReference type="PROSITE" id="PS50071"/>
    </source>
</evidence>
<dbReference type="PANTHER" id="PTHR11850">
    <property type="entry name" value="HOMEOBOX PROTEIN TRANSCRIPTION FACTORS"/>
    <property type="match status" value="1"/>
</dbReference>
<dbReference type="InterPro" id="IPR050224">
    <property type="entry name" value="TALE_homeobox"/>
</dbReference>
<dbReference type="EMBL" id="AMGV01000019">
    <property type="protein sequence ID" value="KEF52148.1"/>
    <property type="molecule type" value="Genomic_DNA"/>
</dbReference>
<evidence type="ECO:0000313" key="8">
    <source>
        <dbReference type="Proteomes" id="UP000027920"/>
    </source>
</evidence>
<keyword evidence="2 4" id="KW-0371">Homeobox</keyword>
<dbReference type="GeneID" id="25286671"/>
<name>A0A072NYP8_9EURO</name>
<comment type="subcellular location">
    <subcellularLocation>
        <location evidence="4">Nucleus</location>
    </subcellularLocation>
</comment>
<feature type="region of interest" description="Disordered" evidence="5">
    <location>
        <begin position="166"/>
        <end position="194"/>
    </location>
</feature>
<dbReference type="STRING" id="1182545.A0A072NYP8"/>
<feature type="compositionally biased region" description="Polar residues" evidence="5">
    <location>
        <begin position="175"/>
        <end position="184"/>
    </location>
</feature>
<dbReference type="GO" id="GO:0006355">
    <property type="term" value="P:regulation of DNA-templated transcription"/>
    <property type="evidence" value="ECO:0007669"/>
    <property type="project" value="InterPro"/>
</dbReference>
<evidence type="ECO:0000256" key="2">
    <source>
        <dbReference type="ARBA" id="ARBA00023155"/>
    </source>
</evidence>
<dbReference type="GO" id="GO:0003677">
    <property type="term" value="F:DNA binding"/>
    <property type="evidence" value="ECO:0007669"/>
    <property type="project" value="UniProtKB-UniRule"/>
</dbReference>
<dbReference type="SUPFAM" id="SSF46689">
    <property type="entry name" value="Homeodomain-like"/>
    <property type="match status" value="1"/>
</dbReference>
<keyword evidence="8" id="KW-1185">Reference proteome</keyword>
<feature type="region of interest" description="Disordered" evidence="5">
    <location>
        <begin position="1"/>
        <end position="45"/>
    </location>
</feature>
<feature type="domain" description="Homeobox" evidence="6">
    <location>
        <begin position="264"/>
        <end position="327"/>
    </location>
</feature>
<dbReference type="HOGENOM" id="CLU_956449_0_0_1"/>
<feature type="DNA-binding region" description="Homeobox" evidence="4">
    <location>
        <begin position="266"/>
        <end position="328"/>
    </location>
</feature>
<dbReference type="Pfam" id="PF05920">
    <property type="entry name" value="Homeobox_KN"/>
    <property type="match status" value="1"/>
</dbReference>
<dbReference type="InterPro" id="IPR001356">
    <property type="entry name" value="HD"/>
</dbReference>
<evidence type="ECO:0000256" key="4">
    <source>
        <dbReference type="PROSITE-ProRule" id="PRU00108"/>
    </source>
</evidence>
<dbReference type="InterPro" id="IPR009057">
    <property type="entry name" value="Homeodomain-like_sf"/>
</dbReference>
<accession>A0A072NYP8</accession>
<dbReference type="GO" id="GO:0005634">
    <property type="term" value="C:nucleus"/>
    <property type="evidence" value="ECO:0007669"/>
    <property type="project" value="UniProtKB-SubCell"/>
</dbReference>
<gene>
    <name evidence="7" type="ORF">A1O9_11774</name>
</gene>
<feature type="compositionally biased region" description="Low complexity" evidence="5">
    <location>
        <begin position="123"/>
        <end position="151"/>
    </location>
</feature>
<evidence type="ECO:0000313" key="7">
    <source>
        <dbReference type="EMBL" id="KEF52148.1"/>
    </source>
</evidence>
<dbReference type="PROSITE" id="PS50071">
    <property type="entry name" value="HOMEOBOX_2"/>
    <property type="match status" value="1"/>
</dbReference>
<protein>
    <recommendedName>
        <fullName evidence="6">Homeobox domain-containing protein</fullName>
    </recommendedName>
</protein>
<proteinExistence type="predicted"/>
<dbReference type="InterPro" id="IPR008422">
    <property type="entry name" value="KN_HD"/>
</dbReference>
<comment type="caution">
    <text evidence="7">The sequence shown here is derived from an EMBL/GenBank/DDBJ whole genome shotgun (WGS) entry which is preliminary data.</text>
</comment>
<dbReference type="Proteomes" id="UP000027920">
    <property type="component" value="Unassembled WGS sequence"/>
</dbReference>
<dbReference type="Gene3D" id="1.10.10.60">
    <property type="entry name" value="Homeodomain-like"/>
    <property type="match status" value="1"/>
</dbReference>
<evidence type="ECO:0000256" key="1">
    <source>
        <dbReference type="ARBA" id="ARBA00023125"/>
    </source>
</evidence>
<dbReference type="CDD" id="cd00086">
    <property type="entry name" value="homeodomain"/>
    <property type="match status" value="1"/>
</dbReference>
<feature type="compositionally biased region" description="Polar residues" evidence="5">
    <location>
        <begin position="1"/>
        <end position="35"/>
    </location>
</feature>
<organism evidence="7 8">
    <name type="scientific">Exophiala aquamarina CBS 119918</name>
    <dbReference type="NCBI Taxonomy" id="1182545"/>
    <lineage>
        <taxon>Eukaryota</taxon>
        <taxon>Fungi</taxon>
        <taxon>Dikarya</taxon>
        <taxon>Ascomycota</taxon>
        <taxon>Pezizomycotina</taxon>
        <taxon>Eurotiomycetes</taxon>
        <taxon>Chaetothyriomycetidae</taxon>
        <taxon>Chaetothyriales</taxon>
        <taxon>Herpotrichiellaceae</taxon>
        <taxon>Exophiala</taxon>
    </lineage>
</organism>
<dbReference type="OrthoDB" id="10056939at2759"/>
<sequence>MDHYTQSATRPYTSQPTPVASQTRLDVTHPEQQLPSIRDVIPPPRSNLIETSMHETSSTTRPIMVPYLSSQHTTSMNVSSIPAPVQPQSSPMGYPTDATNQMQMSALATTGHLHTPARTPAEYSSPWSTSSSYTDAGMSMSAQPSLPSQPQQFGLTQAILPSDSQDSVFSSSYSMNRQAESPVSDSYPRWRTPQLSSTPRYNPYVMSERSYTQALDYGRYGQAYDQYRSPVAYDGGYRSMDVSPSYMKYNQLMSYPMMGYPPHANGRRRRGNLPKQITDVLRIWLQEHLDHPYPSDEQKQIFIQRTGLTISQISNWFINARRRQLPAMKLKRAKALQSRS</sequence>
<dbReference type="SMART" id="SM00389">
    <property type="entry name" value="HOX"/>
    <property type="match status" value="1"/>
</dbReference>
<dbReference type="AlphaFoldDB" id="A0A072NYP8"/>
<dbReference type="RefSeq" id="XP_013254738.1">
    <property type="nucleotide sequence ID" value="XM_013399284.1"/>
</dbReference>
<feature type="region of interest" description="Disordered" evidence="5">
    <location>
        <begin position="115"/>
        <end position="151"/>
    </location>
</feature>